<protein>
    <submittedName>
        <fullName evidence="1">AAA family ATPase</fullName>
    </submittedName>
</protein>
<dbReference type="KEGG" id="mlz:F6J85_17135"/>
<organism evidence="1 2">
    <name type="scientific">Microbacterium lushaniae</name>
    <dbReference type="NCBI Taxonomy" id="2614639"/>
    <lineage>
        <taxon>Bacteria</taxon>
        <taxon>Bacillati</taxon>
        <taxon>Actinomycetota</taxon>
        <taxon>Actinomycetes</taxon>
        <taxon>Micrococcales</taxon>
        <taxon>Microbacteriaceae</taxon>
        <taxon>Microbacterium</taxon>
    </lineage>
</organism>
<dbReference type="Gene3D" id="3.40.50.300">
    <property type="entry name" value="P-loop containing nucleotide triphosphate hydrolases"/>
    <property type="match status" value="1"/>
</dbReference>
<dbReference type="InterPro" id="IPR027417">
    <property type="entry name" value="P-loop_NTPase"/>
</dbReference>
<evidence type="ECO:0000313" key="1">
    <source>
        <dbReference type="EMBL" id="QEW04638.1"/>
    </source>
</evidence>
<dbReference type="AlphaFoldDB" id="A0A5J6L854"/>
<keyword evidence="2" id="KW-1185">Reference proteome</keyword>
<reference evidence="2" key="1">
    <citation type="submission" date="2019-09" db="EMBL/GenBank/DDBJ databases">
        <title>Mumia zhuanghuii sp. nov. isolated from the intestinal contents of plateau pika (Ochotona curzoniae) in the Qinghai-Tibet plateau of China.</title>
        <authorList>
            <person name="Tian Z."/>
        </authorList>
    </citation>
    <scope>NUCLEOTIDE SEQUENCE [LARGE SCALE GENOMIC DNA]</scope>
    <source>
        <strain evidence="2">L-031</strain>
    </source>
</reference>
<name>A0A5J6L854_9MICO</name>
<dbReference type="InterPro" id="IPR008868">
    <property type="entry name" value="TniB"/>
</dbReference>
<sequence length="366" mass="40362">MTNIAESLILAFTSPDSGNTTALNRRESLLHYLQHPPVAPGELPGGTDSPSAKADYDHRRMDYYSGGIVLATDSAMKGKLMLTRAFQENRARNSGHAGVILSGDSSLGKTTMAKRLMSWVLAEYTKQVPDWQQFEHVPVMYIEIPPGSNGKALLKEMAAFFGLPALTRDSMTDLRTKVVAAIRRARTQLIVVDELHNLAGRSSGLGESVDLLKGLHNDVNATFLYCGIDVTTSNLMSGARGQQLSSRFAVLELKRYVWSDPSDRASWKKLIRGFEQMLQLRDHPVKTLDEHARYLYDRTGGSIGSLGRLLTGAAIDLVQRGADSERLDPAVLDGYTLDLTAENFYRNVLTRKTKKDKTATELVMSA</sequence>
<gene>
    <name evidence="1" type="ORF">F6J85_17135</name>
</gene>
<evidence type="ECO:0000313" key="2">
    <source>
        <dbReference type="Proteomes" id="UP000325516"/>
    </source>
</evidence>
<dbReference type="Proteomes" id="UP000325516">
    <property type="component" value="Chromosome"/>
</dbReference>
<dbReference type="RefSeq" id="WP_150926936.1">
    <property type="nucleotide sequence ID" value="NZ_CP044232.1"/>
</dbReference>
<dbReference type="EMBL" id="CP044232">
    <property type="protein sequence ID" value="QEW04638.1"/>
    <property type="molecule type" value="Genomic_DNA"/>
</dbReference>
<proteinExistence type="predicted"/>
<accession>A0A5J6L854</accession>
<dbReference type="Pfam" id="PF05621">
    <property type="entry name" value="TniB"/>
    <property type="match status" value="1"/>
</dbReference>
<dbReference type="SUPFAM" id="SSF52540">
    <property type="entry name" value="P-loop containing nucleoside triphosphate hydrolases"/>
    <property type="match status" value="1"/>
</dbReference>